<dbReference type="Proteomes" id="UP000050280">
    <property type="component" value="Unassembled WGS sequence"/>
</dbReference>
<gene>
    <name evidence="1" type="ORF">I595_2149</name>
</gene>
<dbReference type="EMBL" id="LDJX01000004">
    <property type="protein sequence ID" value="KPM31654.1"/>
    <property type="molecule type" value="Genomic_DNA"/>
</dbReference>
<dbReference type="AlphaFoldDB" id="A0A0P7AUV3"/>
<evidence type="ECO:0008006" key="3">
    <source>
        <dbReference type="Google" id="ProtNLM"/>
    </source>
</evidence>
<keyword evidence="2" id="KW-1185">Reference proteome</keyword>
<proteinExistence type="predicted"/>
<dbReference type="InterPro" id="IPR011989">
    <property type="entry name" value="ARM-like"/>
</dbReference>
<organism evidence="1 2">
    <name type="scientific">Croceitalea dokdonensis DOKDO 023</name>
    <dbReference type="NCBI Taxonomy" id="1300341"/>
    <lineage>
        <taxon>Bacteria</taxon>
        <taxon>Pseudomonadati</taxon>
        <taxon>Bacteroidota</taxon>
        <taxon>Flavobacteriia</taxon>
        <taxon>Flavobacteriales</taxon>
        <taxon>Flavobacteriaceae</taxon>
        <taxon>Croceitalea</taxon>
    </lineage>
</organism>
<dbReference type="Gene3D" id="1.25.10.10">
    <property type="entry name" value="Leucine-rich Repeat Variant"/>
    <property type="match status" value="1"/>
</dbReference>
<dbReference type="SUPFAM" id="SSF48371">
    <property type="entry name" value="ARM repeat"/>
    <property type="match status" value="1"/>
</dbReference>
<protein>
    <recommendedName>
        <fullName evidence="3">DNA alkylation repair enzyme</fullName>
    </recommendedName>
</protein>
<evidence type="ECO:0000313" key="1">
    <source>
        <dbReference type="EMBL" id="KPM31654.1"/>
    </source>
</evidence>
<dbReference type="STRING" id="1300341.I595_2149"/>
<reference evidence="1 2" key="1">
    <citation type="submission" date="2015-09" db="EMBL/GenBank/DDBJ databases">
        <title>Genome sequence of the marine flavobacterium Croceitalea dokdonensis DOKDO 023 that contains proton- and sodium-pumping rhodopsins.</title>
        <authorList>
            <person name="Kwon S.-K."/>
            <person name="Lee H.K."/>
            <person name="Kwak M.-J."/>
            <person name="Kim J.F."/>
        </authorList>
    </citation>
    <scope>NUCLEOTIDE SEQUENCE [LARGE SCALE GENOMIC DNA]</scope>
    <source>
        <strain evidence="1 2">DOKDO 023</strain>
    </source>
</reference>
<accession>A0A0P7AUV3</accession>
<dbReference type="OrthoDB" id="978859at2"/>
<dbReference type="InterPro" id="IPR016024">
    <property type="entry name" value="ARM-type_fold"/>
</dbReference>
<comment type="caution">
    <text evidence="1">The sequence shown here is derived from an EMBL/GenBank/DDBJ whole genome shotgun (WGS) entry which is preliminary data.</text>
</comment>
<evidence type="ECO:0000313" key="2">
    <source>
        <dbReference type="Proteomes" id="UP000050280"/>
    </source>
</evidence>
<sequence length="174" mass="20175">MSDFQERLKGGHPNSLGNTVAIVDEVLQNKHLFDEFFSCYFSDNEVVRLRVSNGMKRICKANQEILVPYLDRFLSEVALIQQASVQWTLAQLFLQLEKWMTKPQKQTAQNILKNNLIKAQDWIVLCQTMQTLGTWAKNEYSLERWLYPQLKRLSGDKRKSVAGKALRILATLEN</sequence>
<name>A0A0P7AUV3_9FLAO</name>
<dbReference type="RefSeq" id="WP_157449715.1">
    <property type="nucleotide sequence ID" value="NZ_LDJX01000004.1"/>
</dbReference>